<protein>
    <submittedName>
        <fullName evidence="6">Cysteine rich secretory protein 1</fullName>
    </submittedName>
</protein>
<dbReference type="GeneTree" id="ENSGT00940000162362"/>
<dbReference type="PROSITE" id="PS01009">
    <property type="entry name" value="CRISP_1"/>
    <property type="match status" value="1"/>
</dbReference>
<keyword evidence="7" id="KW-1185">Reference proteome</keyword>
<dbReference type="SUPFAM" id="SSF57546">
    <property type="entry name" value="Crisp domain-like"/>
    <property type="match status" value="1"/>
</dbReference>
<feature type="disulfide bond" evidence="3">
    <location>
        <begin position="229"/>
        <end position="242"/>
    </location>
</feature>
<dbReference type="InterPro" id="IPR003582">
    <property type="entry name" value="ShKT_dom"/>
</dbReference>
<name>A0A8C6AED3_MARMA</name>
<dbReference type="InterPro" id="IPR018244">
    <property type="entry name" value="Allrgn_V5/Tpx1_CS"/>
</dbReference>
<keyword evidence="4" id="KW-0732">Signal</keyword>
<dbReference type="InterPro" id="IPR013871">
    <property type="entry name" value="Cysteine_rich_secretory"/>
</dbReference>
<dbReference type="Proteomes" id="UP000694407">
    <property type="component" value="Unplaced"/>
</dbReference>
<gene>
    <name evidence="6" type="primary">CRISP1</name>
</gene>
<feature type="signal peptide" evidence="4">
    <location>
        <begin position="1"/>
        <end position="21"/>
    </location>
</feature>
<dbReference type="InterPro" id="IPR035940">
    <property type="entry name" value="CAP_sf"/>
</dbReference>
<dbReference type="PANTHER" id="PTHR10334">
    <property type="entry name" value="CYSTEINE-RICH SECRETORY PROTEIN-RELATED"/>
    <property type="match status" value="1"/>
</dbReference>
<feature type="domain" description="ShKT" evidence="5">
    <location>
        <begin position="211"/>
        <end position="244"/>
    </location>
</feature>
<dbReference type="PRINTS" id="PR00837">
    <property type="entry name" value="V5TPXLIKE"/>
</dbReference>
<evidence type="ECO:0000256" key="2">
    <source>
        <dbReference type="ARBA" id="ARBA00023157"/>
    </source>
</evidence>
<dbReference type="Ensembl" id="ENSMMMT00000031936.1">
    <property type="protein sequence ID" value="ENSMMMP00000028247.1"/>
    <property type="gene ID" value="ENSMMMG00000024622.1"/>
</dbReference>
<evidence type="ECO:0000256" key="4">
    <source>
        <dbReference type="SAM" id="SignalP"/>
    </source>
</evidence>
<evidence type="ECO:0000313" key="6">
    <source>
        <dbReference type="Ensembl" id="ENSMMMP00000028247.1"/>
    </source>
</evidence>
<proteinExistence type="inferred from homology"/>
<dbReference type="Gene3D" id="1.10.10.740">
    <property type="entry name" value="Crisp domain"/>
    <property type="match status" value="1"/>
</dbReference>
<evidence type="ECO:0000313" key="7">
    <source>
        <dbReference type="Proteomes" id="UP000694407"/>
    </source>
</evidence>
<dbReference type="CDD" id="cd05383">
    <property type="entry name" value="CAP_CRISP"/>
    <property type="match status" value="1"/>
</dbReference>
<dbReference type="SMART" id="SM00198">
    <property type="entry name" value="SCP"/>
    <property type="match status" value="1"/>
</dbReference>
<comment type="caution">
    <text evidence="3">Lacks conserved residue(s) required for the propagation of feature annotation.</text>
</comment>
<dbReference type="SUPFAM" id="SSF55797">
    <property type="entry name" value="PR-1-like"/>
    <property type="match status" value="1"/>
</dbReference>
<dbReference type="InterPro" id="IPR034117">
    <property type="entry name" value="SCP_CRISP"/>
</dbReference>
<keyword evidence="2 3" id="KW-1015">Disulfide bond</keyword>
<dbReference type="InterPro" id="IPR002413">
    <property type="entry name" value="V5_allergen-like"/>
</dbReference>
<dbReference type="GO" id="GO:0007339">
    <property type="term" value="P:binding of sperm to zona pellucida"/>
    <property type="evidence" value="ECO:0007669"/>
    <property type="project" value="Ensembl"/>
</dbReference>
<dbReference type="InterPro" id="IPR014044">
    <property type="entry name" value="CAP_dom"/>
</dbReference>
<dbReference type="GO" id="GO:0060046">
    <property type="term" value="P:regulation of acrosome reaction"/>
    <property type="evidence" value="ECO:0007669"/>
    <property type="project" value="Ensembl"/>
</dbReference>
<dbReference type="InterPro" id="IPR042076">
    <property type="entry name" value="Crisp-like_dom"/>
</dbReference>
<dbReference type="InterPro" id="IPR001283">
    <property type="entry name" value="CRISP-related"/>
</dbReference>
<feature type="chain" id="PRO_5034231296" evidence="4">
    <location>
        <begin position="22"/>
        <end position="249"/>
    </location>
</feature>
<reference evidence="6" key="2">
    <citation type="submission" date="2025-09" db="UniProtKB">
        <authorList>
            <consortium name="Ensembl"/>
        </authorList>
    </citation>
    <scope>IDENTIFICATION</scope>
</reference>
<dbReference type="PRINTS" id="PR00838">
    <property type="entry name" value="V5ALLERGEN"/>
</dbReference>
<feature type="disulfide bond" evidence="3">
    <location>
        <begin position="220"/>
        <end position="238"/>
    </location>
</feature>
<dbReference type="FunFam" id="3.40.33.10:FF:000005">
    <property type="entry name" value="Cysteine-rich secretory protein 2"/>
    <property type="match status" value="1"/>
</dbReference>
<sequence length="249" mass="28742">MATKYFLILAVAAGFLPVLEVRTKVSKNLYTKLNTELTAVQEEIVNIHNAIRRRVVPPARNMLKMKWSEEAAGNARIFSKYCDMTDSNPLERRIKNTFCGENTHWESHPISWSHIIKIWYNESKDFVYGEWTPIDEESRTDHYTQVIWASSYLIGCAVSLCRKQGVPQYLYTCHYCHEGNDPNTINVPYKKGSPCEDCPNNCEDRLCTNPCLYYDEYNDCEAKVKILGCKHPSVKLFCKATCLCKTEIK</sequence>
<organism evidence="6 7">
    <name type="scientific">Marmota marmota marmota</name>
    <name type="common">Alpine marmot</name>
    <dbReference type="NCBI Taxonomy" id="9994"/>
    <lineage>
        <taxon>Eukaryota</taxon>
        <taxon>Metazoa</taxon>
        <taxon>Chordata</taxon>
        <taxon>Craniata</taxon>
        <taxon>Vertebrata</taxon>
        <taxon>Euteleostomi</taxon>
        <taxon>Mammalia</taxon>
        <taxon>Eutheria</taxon>
        <taxon>Euarchontoglires</taxon>
        <taxon>Glires</taxon>
        <taxon>Rodentia</taxon>
        <taxon>Sciuromorpha</taxon>
        <taxon>Sciuridae</taxon>
        <taxon>Xerinae</taxon>
        <taxon>Marmotini</taxon>
        <taxon>Marmota</taxon>
    </lineage>
</organism>
<dbReference type="PROSITE" id="PS01010">
    <property type="entry name" value="CRISP_2"/>
    <property type="match status" value="1"/>
</dbReference>
<reference evidence="6" key="1">
    <citation type="submission" date="2025-08" db="UniProtKB">
        <authorList>
            <consortium name="Ensembl"/>
        </authorList>
    </citation>
    <scope>IDENTIFICATION</scope>
</reference>
<dbReference type="Pfam" id="PF00188">
    <property type="entry name" value="CAP"/>
    <property type="match status" value="1"/>
</dbReference>
<comment type="similarity">
    <text evidence="1">Belongs to the CRISP family.</text>
</comment>
<dbReference type="FunFam" id="1.10.10.740:FF:000001">
    <property type="entry name" value="Cysteine-rich secretory protein 2"/>
    <property type="match status" value="1"/>
</dbReference>
<dbReference type="Gene3D" id="3.40.33.10">
    <property type="entry name" value="CAP"/>
    <property type="match status" value="1"/>
</dbReference>
<dbReference type="Pfam" id="PF08562">
    <property type="entry name" value="Crisp"/>
    <property type="match status" value="1"/>
</dbReference>
<evidence type="ECO:0000256" key="3">
    <source>
        <dbReference type="PROSITE-ProRule" id="PRU01005"/>
    </source>
</evidence>
<dbReference type="GO" id="GO:0005246">
    <property type="term" value="F:calcium channel regulator activity"/>
    <property type="evidence" value="ECO:0007669"/>
    <property type="project" value="Ensembl"/>
</dbReference>
<dbReference type="AlphaFoldDB" id="A0A8C6AED3"/>
<dbReference type="GO" id="GO:0005576">
    <property type="term" value="C:extracellular region"/>
    <property type="evidence" value="ECO:0007669"/>
    <property type="project" value="InterPro"/>
</dbReference>
<dbReference type="PROSITE" id="PS51670">
    <property type="entry name" value="SHKT"/>
    <property type="match status" value="1"/>
</dbReference>
<evidence type="ECO:0000259" key="5">
    <source>
        <dbReference type="PROSITE" id="PS51670"/>
    </source>
</evidence>
<accession>A0A8C6AED3</accession>
<evidence type="ECO:0000256" key="1">
    <source>
        <dbReference type="ARBA" id="ARBA00009923"/>
    </source>
</evidence>